<proteinExistence type="predicted"/>
<gene>
    <name evidence="2" type="ORF">Plo01_17050</name>
</gene>
<feature type="transmembrane region" description="Helical" evidence="1">
    <location>
        <begin position="63"/>
        <end position="83"/>
    </location>
</feature>
<dbReference type="EMBL" id="BOOH01000016">
    <property type="protein sequence ID" value="GIH75276.1"/>
    <property type="molecule type" value="Genomic_DNA"/>
</dbReference>
<organism evidence="2 3">
    <name type="scientific">Planobispora longispora</name>
    <dbReference type="NCBI Taxonomy" id="28887"/>
    <lineage>
        <taxon>Bacteria</taxon>
        <taxon>Bacillati</taxon>
        <taxon>Actinomycetota</taxon>
        <taxon>Actinomycetes</taxon>
        <taxon>Streptosporangiales</taxon>
        <taxon>Streptosporangiaceae</taxon>
        <taxon>Planobispora</taxon>
    </lineage>
</organism>
<name>A0A8J3RJG1_9ACTN</name>
<keyword evidence="1" id="KW-0472">Membrane</keyword>
<evidence type="ECO:0000256" key="1">
    <source>
        <dbReference type="SAM" id="Phobius"/>
    </source>
</evidence>
<keyword evidence="1" id="KW-1133">Transmembrane helix</keyword>
<reference evidence="2 3" key="1">
    <citation type="submission" date="2021-01" db="EMBL/GenBank/DDBJ databases">
        <title>Whole genome shotgun sequence of Planobispora longispora NBRC 13918.</title>
        <authorList>
            <person name="Komaki H."/>
            <person name="Tamura T."/>
        </authorList>
    </citation>
    <scope>NUCLEOTIDE SEQUENCE [LARGE SCALE GENOMIC DNA]</scope>
    <source>
        <strain evidence="2 3">NBRC 13918</strain>
    </source>
</reference>
<comment type="caution">
    <text evidence="2">The sequence shown here is derived from an EMBL/GenBank/DDBJ whole genome shotgun (WGS) entry which is preliminary data.</text>
</comment>
<sequence length="88" mass="9943">MSAATLYLVSLTLGGLIFVGLFLALRRTRRSYYLLLPAAAWLLAAFDQWYIMTYLPHMNIRVDALLCLALMAITTPVGILLTIMHRRS</sequence>
<dbReference type="AlphaFoldDB" id="A0A8J3RJG1"/>
<feature type="transmembrane region" description="Helical" evidence="1">
    <location>
        <begin position="6"/>
        <end position="25"/>
    </location>
</feature>
<evidence type="ECO:0000313" key="2">
    <source>
        <dbReference type="EMBL" id="GIH75276.1"/>
    </source>
</evidence>
<accession>A0A8J3RJG1</accession>
<dbReference type="Proteomes" id="UP000616724">
    <property type="component" value="Unassembled WGS sequence"/>
</dbReference>
<feature type="transmembrane region" description="Helical" evidence="1">
    <location>
        <begin position="32"/>
        <end position="51"/>
    </location>
</feature>
<dbReference type="RefSeq" id="WP_203889973.1">
    <property type="nucleotide sequence ID" value="NZ_BOOH01000016.1"/>
</dbReference>
<protein>
    <submittedName>
        <fullName evidence="2">Uncharacterized protein</fullName>
    </submittedName>
</protein>
<keyword evidence="1" id="KW-0812">Transmembrane</keyword>
<keyword evidence="3" id="KW-1185">Reference proteome</keyword>
<evidence type="ECO:0000313" key="3">
    <source>
        <dbReference type="Proteomes" id="UP000616724"/>
    </source>
</evidence>